<evidence type="ECO:0000313" key="4">
    <source>
        <dbReference type="EMBL" id="CAB4714234.1"/>
    </source>
</evidence>
<proteinExistence type="predicted"/>
<dbReference type="EMBL" id="CAFABH010000009">
    <property type="protein sequence ID" value="CAB4827132.1"/>
    <property type="molecule type" value="Genomic_DNA"/>
</dbReference>
<feature type="transmembrane region" description="Helical" evidence="1">
    <location>
        <begin position="201"/>
        <end position="222"/>
    </location>
</feature>
<accession>A0A6J7A2T3</accession>
<evidence type="ECO:0000313" key="7">
    <source>
        <dbReference type="EMBL" id="CAB4856513.1"/>
    </source>
</evidence>
<dbReference type="EMBL" id="CAEZZW010000009">
    <property type="protein sequence ID" value="CAB4788009.1"/>
    <property type="molecule type" value="Genomic_DNA"/>
</dbReference>
<name>A0A6J7A2T3_9ZZZZ</name>
<dbReference type="EMBL" id="CAFBLD010000001">
    <property type="protein sequence ID" value="CAB4856513.1"/>
    <property type="molecule type" value="Genomic_DNA"/>
</dbReference>
<evidence type="ECO:0000256" key="1">
    <source>
        <dbReference type="SAM" id="Phobius"/>
    </source>
</evidence>
<keyword evidence="1" id="KW-1133">Transmembrane helix</keyword>
<keyword evidence="1" id="KW-0812">Transmembrane</keyword>
<feature type="transmembrane region" description="Helical" evidence="1">
    <location>
        <begin position="62"/>
        <end position="79"/>
    </location>
</feature>
<dbReference type="AlphaFoldDB" id="A0A6J7A2T3"/>
<feature type="transmembrane region" description="Helical" evidence="1">
    <location>
        <begin position="30"/>
        <end position="50"/>
    </location>
</feature>
<evidence type="ECO:0000313" key="8">
    <source>
        <dbReference type="EMBL" id="CAB4936281.1"/>
    </source>
</evidence>
<gene>
    <name evidence="3" type="ORF">UFOPK2510_01342</name>
    <name evidence="4" type="ORF">UFOPK2718_00024</name>
    <name evidence="5" type="ORF">UFOPK2936_01434</name>
    <name evidence="6" type="ORF">UFOPK3174_00674</name>
    <name evidence="7" type="ORF">UFOPK3328_00211</name>
    <name evidence="8" type="ORF">UFOPK3779_00212</name>
    <name evidence="9" type="ORF">UFOPK3913_00930</name>
    <name evidence="2" type="ORF">UFOPK4107_01300</name>
    <name evidence="10" type="ORF">UFOPK4403_01030</name>
</gene>
<dbReference type="EMBL" id="CAEZYM010000001">
    <property type="protein sequence ID" value="CAB4714234.1"/>
    <property type="molecule type" value="Genomic_DNA"/>
</dbReference>
<evidence type="ECO:0000313" key="10">
    <source>
        <dbReference type="EMBL" id="CAB5074049.1"/>
    </source>
</evidence>
<organism evidence="6">
    <name type="scientific">freshwater metagenome</name>
    <dbReference type="NCBI Taxonomy" id="449393"/>
    <lineage>
        <taxon>unclassified sequences</taxon>
        <taxon>metagenomes</taxon>
        <taxon>ecological metagenomes</taxon>
    </lineage>
</organism>
<dbReference type="EMBL" id="CAFBQX010000006">
    <property type="protein sequence ID" value="CAB5074049.1"/>
    <property type="molecule type" value="Genomic_DNA"/>
</dbReference>
<sequence length="224" mass="24202">MTSLLLLKLILAPSFVAFLSFIQRRWGDGLGGRLIGLPITTGPFIFIIYLQEGSSFASDAAHGVLVGQVALIIFAWSYSTSAVKFQWRRALAQGSAACIISGAILTSFYIPLGLLLLILLITWSAATKFWPEYSNPPREKSAPRWELPARLVVTVLLILSLTGFASLLGPRVAGALSTYPVITSVLGAFNQRRFGPGATVATLQGMVQVLPLTIFIMTFLTISL</sequence>
<dbReference type="EMBL" id="CAFBOC010000009">
    <property type="protein sequence ID" value="CAB4977924.1"/>
    <property type="molecule type" value="Genomic_DNA"/>
</dbReference>
<protein>
    <submittedName>
        <fullName evidence="6">Unannotated protein</fullName>
    </submittedName>
</protein>
<feature type="transmembrane region" description="Helical" evidence="1">
    <location>
        <begin position="147"/>
        <end position="166"/>
    </location>
</feature>
<evidence type="ECO:0000313" key="3">
    <source>
        <dbReference type="EMBL" id="CAB4701461.1"/>
    </source>
</evidence>
<reference evidence="6" key="1">
    <citation type="submission" date="2020-05" db="EMBL/GenBank/DDBJ databases">
        <authorList>
            <person name="Chiriac C."/>
            <person name="Salcher M."/>
            <person name="Ghai R."/>
            <person name="Kavagutti S V."/>
        </authorList>
    </citation>
    <scope>NUCLEOTIDE SEQUENCE</scope>
</reference>
<dbReference type="EMBL" id="CAFBNH010000001">
    <property type="protein sequence ID" value="CAB4936281.1"/>
    <property type="molecule type" value="Genomic_DNA"/>
</dbReference>
<feature type="transmembrane region" description="Helical" evidence="1">
    <location>
        <begin position="99"/>
        <end position="126"/>
    </location>
</feature>
<dbReference type="EMBL" id="CAESAE010000008">
    <property type="protein sequence ID" value="CAB4343818.1"/>
    <property type="molecule type" value="Genomic_DNA"/>
</dbReference>
<evidence type="ECO:0000313" key="2">
    <source>
        <dbReference type="EMBL" id="CAB4343818.1"/>
    </source>
</evidence>
<evidence type="ECO:0000313" key="5">
    <source>
        <dbReference type="EMBL" id="CAB4788009.1"/>
    </source>
</evidence>
<evidence type="ECO:0000313" key="6">
    <source>
        <dbReference type="EMBL" id="CAB4827132.1"/>
    </source>
</evidence>
<evidence type="ECO:0000313" key="9">
    <source>
        <dbReference type="EMBL" id="CAB4977924.1"/>
    </source>
</evidence>
<dbReference type="EMBL" id="CAEZXO010000009">
    <property type="protein sequence ID" value="CAB4701461.1"/>
    <property type="molecule type" value="Genomic_DNA"/>
</dbReference>
<keyword evidence="1" id="KW-0472">Membrane</keyword>